<dbReference type="AlphaFoldDB" id="A0A0F7FHL8"/>
<keyword evidence="2" id="KW-1185">Reference proteome</keyword>
<dbReference type="RefSeq" id="WP_052883542.1">
    <property type="nucleotide sequence ID" value="NZ_CP009961.1"/>
</dbReference>
<dbReference type="GeneID" id="25400823"/>
<organism evidence="1 2">
    <name type="scientific">Infirmifilum uzonense</name>
    <dbReference type="NCBI Taxonomy" id="1550241"/>
    <lineage>
        <taxon>Archaea</taxon>
        <taxon>Thermoproteota</taxon>
        <taxon>Thermoprotei</taxon>
        <taxon>Thermofilales</taxon>
        <taxon>Thermofilaceae</taxon>
        <taxon>Infirmifilum</taxon>
    </lineage>
</organism>
<dbReference type="PATRIC" id="fig|1550241.5.peg.265"/>
<sequence>MEVEAGFERMINEASRDIKNNLLDPQQIRSLGMILLSIGLLKDENYFFVLSNALYSLADAMASFLRVSSMPLSLEYRDRTEKILEDIKNMIAQALIDMSQAVKSHNSCKAMEAAAVLLKLSYKLNNMSENLKNIAIVTPAEE</sequence>
<gene>
    <name evidence="1" type="ORF">MA03_01290</name>
</gene>
<dbReference type="STRING" id="1550241.MA03_01290"/>
<reference evidence="1 2" key="1">
    <citation type="journal article" date="2015" name="Stand. Genomic Sci.">
        <title>Complete genome sequence of and proposal of Thermofilum uzonense sp. nov. a novel hyperthermophilic crenarchaeon and emended description of the genus Thermofilum.</title>
        <authorList>
            <person name="Toshchakov S.V."/>
            <person name="Korzhenkov A.A."/>
            <person name="Samarov N.I."/>
            <person name="Mazunin I.O."/>
            <person name="Mozhey O.I."/>
            <person name="Shmyr I.S."/>
            <person name="Derbikova K.S."/>
            <person name="Taranov E.A."/>
            <person name="Dominova I.N."/>
            <person name="Bonch-Osmolovskaya E.A."/>
            <person name="Patrushev M.V."/>
            <person name="Podosokorskaya O.A."/>
            <person name="Kublanov I.V."/>
        </authorList>
    </citation>
    <scope>NUCLEOTIDE SEQUENCE [LARGE SCALE GENOMIC DNA]</scope>
    <source>
        <strain evidence="1 2">1807-2</strain>
    </source>
</reference>
<dbReference type="Proteomes" id="UP000067434">
    <property type="component" value="Chromosome"/>
</dbReference>
<dbReference type="OrthoDB" id="31242at2157"/>
<accession>A0A0F7FHL8</accession>
<name>A0A0F7FHL8_9CREN</name>
<proteinExistence type="predicted"/>
<dbReference type="EMBL" id="CP009961">
    <property type="protein sequence ID" value="AKG38194.1"/>
    <property type="molecule type" value="Genomic_DNA"/>
</dbReference>
<evidence type="ECO:0000313" key="1">
    <source>
        <dbReference type="EMBL" id="AKG38194.1"/>
    </source>
</evidence>
<evidence type="ECO:0000313" key="2">
    <source>
        <dbReference type="Proteomes" id="UP000067434"/>
    </source>
</evidence>
<protein>
    <submittedName>
        <fullName evidence="1">Uncharacterized protein</fullName>
    </submittedName>
</protein>
<dbReference type="HOGENOM" id="CLU_151714_0_0_2"/>
<dbReference type="KEGG" id="thf:MA03_01290"/>